<dbReference type="Pfam" id="PF01416">
    <property type="entry name" value="PseudoU_synth_1"/>
    <property type="match status" value="2"/>
</dbReference>
<protein>
    <recommendedName>
        <fullName evidence="4">tRNA pseudouridine synthase A</fullName>
        <ecNumber evidence="4">5.4.99.12</ecNumber>
    </recommendedName>
    <alternativeName>
        <fullName evidence="4">tRNA pseudouridine(38-40) synthase</fullName>
    </alternativeName>
    <alternativeName>
        <fullName evidence="4">tRNA pseudouridylate synthase I</fullName>
    </alternativeName>
    <alternativeName>
        <fullName evidence="4">tRNA-uridine isomerase I</fullName>
    </alternativeName>
</protein>
<evidence type="ECO:0000259" key="8">
    <source>
        <dbReference type="Pfam" id="PF01416"/>
    </source>
</evidence>
<dbReference type="AlphaFoldDB" id="A0A0C1JQK1"/>
<dbReference type="PANTHER" id="PTHR11142:SF0">
    <property type="entry name" value="TRNA PSEUDOURIDINE SYNTHASE-LIKE 1"/>
    <property type="match status" value="1"/>
</dbReference>
<dbReference type="InterPro" id="IPR020094">
    <property type="entry name" value="TruA/RsuA/RluB/E/F_N"/>
</dbReference>
<organism evidence="9 10">
    <name type="scientific">Candidatus Protochlamydia amoebophila</name>
    <dbReference type="NCBI Taxonomy" id="362787"/>
    <lineage>
        <taxon>Bacteria</taxon>
        <taxon>Pseudomonadati</taxon>
        <taxon>Chlamydiota</taxon>
        <taxon>Chlamydiia</taxon>
        <taxon>Parachlamydiales</taxon>
        <taxon>Parachlamydiaceae</taxon>
        <taxon>Candidatus Protochlamydia</taxon>
    </lineage>
</organism>
<sequence length="270" mass="30987">MFRRHFTFLDYTTQSDLSLSKSMQNIKLKIAYDGQAYFGWQKTPAGPSVEKTLQKNLEQILQHAISLQAASRTDKGVHARGQIVNFLTTKSITDLQKFILSLNSLLPTDLRILSAEKMPSTFHPTLNCIAKEYCYYICYDFVQLPEYRPYSWHCPFPLMLGKMAQAISVLIGEHDFSAFCNLKKNVNYTDYIRRVQAIHLEVLNHKRLCIRIKGNHFLYKMVRNIVGTLIYVGKGKLMVEDIPSILQSQDRKMAGVTAPAHGLFLQTVLY</sequence>
<proteinExistence type="inferred from homology"/>
<feature type="active site" description="Nucleophile" evidence="4 5">
    <location>
        <position position="74"/>
    </location>
</feature>
<dbReference type="PANTHER" id="PTHR11142">
    <property type="entry name" value="PSEUDOURIDYLATE SYNTHASE"/>
    <property type="match status" value="1"/>
</dbReference>
<feature type="domain" description="Pseudouridine synthase I TruA alpha/beta" evidence="8">
    <location>
        <begin position="31"/>
        <end position="122"/>
    </location>
</feature>
<dbReference type="Gene3D" id="3.30.70.660">
    <property type="entry name" value="Pseudouridine synthase I, catalytic domain, C-terminal subdomain"/>
    <property type="match status" value="1"/>
</dbReference>
<dbReference type="PATRIC" id="fig|362787.3.peg.755"/>
<evidence type="ECO:0000256" key="7">
    <source>
        <dbReference type="RuleBase" id="RU003792"/>
    </source>
</evidence>
<dbReference type="InterPro" id="IPR020097">
    <property type="entry name" value="PsdUridine_synth_TruA_a/b_dom"/>
</dbReference>
<feature type="domain" description="Pseudouridine synthase I TruA alpha/beta" evidence="8">
    <location>
        <begin position="166"/>
        <end position="270"/>
    </location>
</feature>
<comment type="catalytic activity">
    <reaction evidence="4 7">
        <text>uridine(38/39/40) in tRNA = pseudouridine(38/39/40) in tRNA</text>
        <dbReference type="Rhea" id="RHEA:22376"/>
        <dbReference type="Rhea" id="RHEA-COMP:10085"/>
        <dbReference type="Rhea" id="RHEA-COMP:10087"/>
        <dbReference type="ChEBI" id="CHEBI:65314"/>
        <dbReference type="ChEBI" id="CHEBI:65315"/>
        <dbReference type="EC" id="5.4.99.12"/>
    </reaction>
</comment>
<evidence type="ECO:0000256" key="3">
    <source>
        <dbReference type="ARBA" id="ARBA00023235"/>
    </source>
</evidence>
<dbReference type="NCBIfam" id="TIGR00071">
    <property type="entry name" value="hisT_truA"/>
    <property type="match status" value="1"/>
</dbReference>
<accession>A0A0C1JQK1</accession>
<dbReference type="HAMAP" id="MF_00171">
    <property type="entry name" value="TruA"/>
    <property type="match status" value="1"/>
</dbReference>
<dbReference type="FunFam" id="3.30.70.580:FF:000001">
    <property type="entry name" value="tRNA pseudouridine synthase A"/>
    <property type="match status" value="1"/>
</dbReference>
<evidence type="ECO:0000256" key="1">
    <source>
        <dbReference type="ARBA" id="ARBA00009375"/>
    </source>
</evidence>
<feature type="binding site" evidence="4 6">
    <location>
        <position position="133"/>
    </location>
    <ligand>
        <name>substrate</name>
    </ligand>
</feature>
<dbReference type="InterPro" id="IPR020103">
    <property type="entry name" value="PsdUridine_synth_cat_dom_sf"/>
</dbReference>
<keyword evidence="2 4" id="KW-0819">tRNA processing</keyword>
<dbReference type="InterPro" id="IPR001406">
    <property type="entry name" value="PsdUridine_synth_TruA"/>
</dbReference>
<evidence type="ECO:0000313" key="9">
    <source>
        <dbReference type="EMBL" id="KIC72796.1"/>
    </source>
</evidence>
<dbReference type="SUPFAM" id="SSF55120">
    <property type="entry name" value="Pseudouridine synthase"/>
    <property type="match status" value="1"/>
</dbReference>
<dbReference type="GO" id="GO:0003723">
    <property type="term" value="F:RNA binding"/>
    <property type="evidence" value="ECO:0007669"/>
    <property type="project" value="InterPro"/>
</dbReference>
<comment type="function">
    <text evidence="4">Formation of pseudouridine at positions 38, 39 and 40 in the anticodon stem and loop of transfer RNAs.</text>
</comment>
<dbReference type="Gene3D" id="3.30.70.580">
    <property type="entry name" value="Pseudouridine synthase I, catalytic domain, N-terminal subdomain"/>
    <property type="match status" value="1"/>
</dbReference>
<evidence type="ECO:0000313" key="10">
    <source>
        <dbReference type="Proteomes" id="UP000031465"/>
    </source>
</evidence>
<name>A0A0C1JQK1_9BACT</name>
<comment type="caution">
    <text evidence="9">The sequence shown here is derived from an EMBL/GenBank/DDBJ whole genome shotgun (WGS) entry which is preliminary data.</text>
</comment>
<evidence type="ECO:0000256" key="5">
    <source>
        <dbReference type="PIRSR" id="PIRSR001430-1"/>
    </source>
</evidence>
<evidence type="ECO:0000256" key="6">
    <source>
        <dbReference type="PIRSR" id="PIRSR001430-2"/>
    </source>
</evidence>
<evidence type="ECO:0000256" key="4">
    <source>
        <dbReference type="HAMAP-Rule" id="MF_00171"/>
    </source>
</evidence>
<comment type="similarity">
    <text evidence="1 4 7">Belongs to the tRNA pseudouridine synthase TruA family.</text>
</comment>
<gene>
    <name evidence="9" type="primary">truA2</name>
    <name evidence="4" type="synonym">truA</name>
    <name evidence="9" type="ORF">DB44_CA00080</name>
</gene>
<dbReference type="GO" id="GO:0160147">
    <property type="term" value="F:tRNA pseudouridine(38-40) synthase activity"/>
    <property type="evidence" value="ECO:0007669"/>
    <property type="project" value="UniProtKB-EC"/>
</dbReference>
<keyword evidence="3 4" id="KW-0413">Isomerase</keyword>
<dbReference type="EMBL" id="JSAN01000047">
    <property type="protein sequence ID" value="KIC72796.1"/>
    <property type="molecule type" value="Genomic_DNA"/>
</dbReference>
<comment type="subunit">
    <text evidence="4">Homodimer.</text>
</comment>
<comment type="caution">
    <text evidence="4">Lacks conserved residue(s) required for the propagation of feature annotation.</text>
</comment>
<evidence type="ECO:0000256" key="2">
    <source>
        <dbReference type="ARBA" id="ARBA00022694"/>
    </source>
</evidence>
<reference evidence="9 10" key="1">
    <citation type="journal article" date="2014" name="Mol. Biol. Evol.">
        <title>Massive expansion of Ubiquitination-related gene families within the Chlamydiae.</title>
        <authorList>
            <person name="Domman D."/>
            <person name="Collingro A."/>
            <person name="Lagkouvardos I."/>
            <person name="Gehre L."/>
            <person name="Weinmaier T."/>
            <person name="Rattei T."/>
            <person name="Subtil A."/>
            <person name="Horn M."/>
        </authorList>
    </citation>
    <scope>NUCLEOTIDE SEQUENCE [LARGE SCALE GENOMIC DNA]</scope>
    <source>
        <strain evidence="9 10">EI2</strain>
    </source>
</reference>
<dbReference type="Proteomes" id="UP000031465">
    <property type="component" value="Unassembled WGS sequence"/>
</dbReference>
<dbReference type="InterPro" id="IPR020095">
    <property type="entry name" value="PsdUridine_synth_TruA_C"/>
</dbReference>
<dbReference type="CDD" id="cd02570">
    <property type="entry name" value="PseudoU_synth_EcTruA"/>
    <property type="match status" value="1"/>
</dbReference>
<dbReference type="PIRSF" id="PIRSF001430">
    <property type="entry name" value="tRNA_psdUrid_synth"/>
    <property type="match status" value="1"/>
</dbReference>
<dbReference type="GO" id="GO:0031119">
    <property type="term" value="P:tRNA pseudouridine synthesis"/>
    <property type="evidence" value="ECO:0007669"/>
    <property type="project" value="UniProtKB-UniRule"/>
</dbReference>
<dbReference type="EC" id="5.4.99.12" evidence="4"/>